<proteinExistence type="predicted"/>
<feature type="transmembrane region" description="Helical" evidence="1">
    <location>
        <begin position="55"/>
        <end position="77"/>
    </location>
</feature>
<evidence type="ECO:0000256" key="1">
    <source>
        <dbReference type="SAM" id="Phobius"/>
    </source>
</evidence>
<dbReference type="EMBL" id="BJUB01000016">
    <property type="protein sequence ID" value="GEK23415.1"/>
    <property type="molecule type" value="Genomic_DNA"/>
</dbReference>
<accession>A0A510VE50</accession>
<protein>
    <submittedName>
        <fullName evidence="2">Uncharacterized protein</fullName>
    </submittedName>
</protein>
<dbReference type="AlphaFoldDB" id="A0A510VE50"/>
<sequence>MSTDARAPDRPSQWGLAVLGAVGLAVAAALAAYAESHPGDGAALTALGFSSMLEMKAWLTTAAAALVVVQVLSALAMWGRLPGVHDTPGWVSGLHRWSGTVAFLLTLPVAFHCVWSLGFEDESTRVLVHSVAGCVLYGVFAAKMLALRLRGLPSATVPLLGGLLAGVVVVLWFSSALWFFSRSGEVGY</sequence>
<keyword evidence="1" id="KW-0472">Membrane</keyword>
<feature type="transmembrane region" description="Helical" evidence="1">
    <location>
        <begin position="126"/>
        <end position="147"/>
    </location>
</feature>
<dbReference type="RefSeq" id="WP_146931246.1">
    <property type="nucleotide sequence ID" value="NZ_BJUB01000016.1"/>
</dbReference>
<keyword evidence="1" id="KW-0812">Transmembrane</keyword>
<keyword evidence="1" id="KW-1133">Transmembrane helix</keyword>
<dbReference type="InterPro" id="IPR045382">
    <property type="entry name" value="DUF6529"/>
</dbReference>
<feature type="transmembrane region" description="Helical" evidence="1">
    <location>
        <begin position="12"/>
        <end position="34"/>
    </location>
</feature>
<dbReference type="OrthoDB" id="8774535at2"/>
<organism evidence="2 3">
    <name type="scientific">Cellulomonas xylanilytica</name>
    <dbReference type="NCBI Taxonomy" id="233583"/>
    <lineage>
        <taxon>Bacteria</taxon>
        <taxon>Bacillati</taxon>
        <taxon>Actinomycetota</taxon>
        <taxon>Actinomycetes</taxon>
        <taxon>Micrococcales</taxon>
        <taxon>Cellulomonadaceae</taxon>
        <taxon>Cellulomonas</taxon>
    </lineage>
</organism>
<dbReference type="Proteomes" id="UP000321118">
    <property type="component" value="Unassembled WGS sequence"/>
</dbReference>
<dbReference type="Pfam" id="PF20139">
    <property type="entry name" value="DUF6529"/>
    <property type="match status" value="1"/>
</dbReference>
<keyword evidence="3" id="KW-1185">Reference proteome</keyword>
<feature type="transmembrane region" description="Helical" evidence="1">
    <location>
        <begin position="159"/>
        <end position="180"/>
    </location>
</feature>
<evidence type="ECO:0000313" key="2">
    <source>
        <dbReference type="EMBL" id="GEK23415.1"/>
    </source>
</evidence>
<feature type="transmembrane region" description="Helical" evidence="1">
    <location>
        <begin position="97"/>
        <end position="119"/>
    </location>
</feature>
<evidence type="ECO:0000313" key="3">
    <source>
        <dbReference type="Proteomes" id="UP000321118"/>
    </source>
</evidence>
<name>A0A510VE50_9CELL</name>
<comment type="caution">
    <text evidence="2">The sequence shown here is derived from an EMBL/GenBank/DDBJ whole genome shotgun (WGS) entry which is preliminary data.</text>
</comment>
<reference evidence="2 3" key="1">
    <citation type="submission" date="2019-07" db="EMBL/GenBank/DDBJ databases">
        <title>Whole genome shotgun sequence of Cellulomonas xylanilytica NBRC 101102.</title>
        <authorList>
            <person name="Hosoyama A."/>
            <person name="Uohara A."/>
            <person name="Ohji S."/>
            <person name="Ichikawa N."/>
        </authorList>
    </citation>
    <scope>NUCLEOTIDE SEQUENCE [LARGE SCALE GENOMIC DNA]</scope>
    <source>
        <strain evidence="2 3">NBRC 101102</strain>
    </source>
</reference>
<gene>
    <name evidence="2" type="ORF">CXY01_39350</name>
</gene>